<keyword evidence="15" id="KW-0472">Membrane</keyword>
<evidence type="ECO:0000256" key="4">
    <source>
        <dbReference type="ARBA" id="ARBA00013714"/>
    </source>
</evidence>
<dbReference type="GO" id="GO:0045041">
    <property type="term" value="P:protein import into mitochondrial intermembrane space"/>
    <property type="evidence" value="ECO:0007669"/>
    <property type="project" value="InterPro"/>
</dbReference>
<evidence type="ECO:0000256" key="5">
    <source>
        <dbReference type="ARBA" id="ARBA00022448"/>
    </source>
</evidence>
<evidence type="ECO:0000313" key="22">
    <source>
        <dbReference type="EMBL" id="KAF2664151.1"/>
    </source>
</evidence>
<evidence type="ECO:0000256" key="15">
    <source>
        <dbReference type="ARBA" id="ARBA00023136"/>
    </source>
</evidence>
<dbReference type="Pfam" id="PF06747">
    <property type="entry name" value="CHCH"/>
    <property type="match status" value="1"/>
</dbReference>
<keyword evidence="5" id="KW-0813">Transport</keyword>
<keyword evidence="8" id="KW-0653">Protein transport</keyword>
<feature type="region of interest" description="Disordered" evidence="20">
    <location>
        <begin position="96"/>
        <end position="154"/>
    </location>
</feature>
<keyword evidence="11" id="KW-1133">Transmembrane helix</keyword>
<evidence type="ECO:0000256" key="10">
    <source>
        <dbReference type="ARBA" id="ARBA00022968"/>
    </source>
</evidence>
<protein>
    <recommendedName>
        <fullName evidence="4">Mitochondrial intermembrane space import and assembly protein 40</fullName>
    </recommendedName>
    <alternativeName>
        <fullName evidence="19">Mitochondrial import inner membrane translocase TIM40</fullName>
    </alternativeName>
</protein>
<keyword evidence="9" id="KW-0809">Transit peptide</keyword>
<evidence type="ECO:0000259" key="21">
    <source>
        <dbReference type="Pfam" id="PF06747"/>
    </source>
</evidence>
<dbReference type="Proteomes" id="UP000799302">
    <property type="component" value="Unassembled WGS sequence"/>
</dbReference>
<reference evidence="22" key="1">
    <citation type="journal article" date="2020" name="Stud. Mycol.">
        <title>101 Dothideomycetes genomes: a test case for predicting lifestyles and emergence of pathogens.</title>
        <authorList>
            <person name="Haridas S."/>
            <person name="Albert R."/>
            <person name="Binder M."/>
            <person name="Bloem J."/>
            <person name="Labutti K."/>
            <person name="Salamov A."/>
            <person name="Andreopoulos B."/>
            <person name="Baker S."/>
            <person name="Barry K."/>
            <person name="Bills G."/>
            <person name="Bluhm B."/>
            <person name="Cannon C."/>
            <person name="Castanera R."/>
            <person name="Culley D."/>
            <person name="Daum C."/>
            <person name="Ezra D."/>
            <person name="Gonzalez J."/>
            <person name="Henrissat B."/>
            <person name="Kuo A."/>
            <person name="Liang C."/>
            <person name="Lipzen A."/>
            <person name="Lutzoni F."/>
            <person name="Magnuson J."/>
            <person name="Mondo S."/>
            <person name="Nolan M."/>
            <person name="Ohm R."/>
            <person name="Pangilinan J."/>
            <person name="Park H.-J."/>
            <person name="Ramirez L."/>
            <person name="Alfaro M."/>
            <person name="Sun H."/>
            <person name="Tritt A."/>
            <person name="Yoshinaga Y."/>
            <person name="Zwiers L.-H."/>
            <person name="Turgeon B."/>
            <person name="Goodwin S."/>
            <person name="Spatafora J."/>
            <person name="Crous P."/>
            <person name="Grigoriev I."/>
        </authorList>
    </citation>
    <scope>NUCLEOTIDE SEQUENCE</scope>
    <source>
        <strain evidence="22">CBS 115976</strain>
    </source>
</reference>
<evidence type="ECO:0000256" key="20">
    <source>
        <dbReference type="SAM" id="MobiDB-lite"/>
    </source>
</evidence>
<feature type="compositionally biased region" description="Basic and acidic residues" evidence="20">
    <location>
        <begin position="304"/>
        <end position="321"/>
    </location>
</feature>
<evidence type="ECO:0000256" key="13">
    <source>
        <dbReference type="ARBA" id="ARBA00023010"/>
    </source>
</evidence>
<proteinExistence type="predicted"/>
<evidence type="ECO:0000256" key="11">
    <source>
        <dbReference type="ARBA" id="ARBA00022989"/>
    </source>
</evidence>
<feature type="domain" description="CHCH" evidence="21">
    <location>
        <begin position="173"/>
        <end position="208"/>
    </location>
</feature>
<evidence type="ECO:0000256" key="14">
    <source>
        <dbReference type="ARBA" id="ARBA00023128"/>
    </source>
</evidence>
<keyword evidence="14" id="KW-0496">Mitochondrion</keyword>
<dbReference type="PANTHER" id="PTHR21622:SF0">
    <property type="entry name" value="COILED-COIL-HELIX-COILED-COIL-HELIX DOMAIN CONTAINING 4"/>
    <property type="match status" value="1"/>
</dbReference>
<feature type="compositionally biased region" description="Low complexity" evidence="20">
    <location>
        <begin position="102"/>
        <end position="115"/>
    </location>
</feature>
<comment type="subcellular location">
    <subcellularLocation>
        <location evidence="3">Mitochondrion inner membrane</location>
        <topology evidence="3">Single-pass type II membrane protein</topology>
        <orientation evidence="3">Intermembrane side</orientation>
    </subcellularLocation>
</comment>
<evidence type="ECO:0000256" key="1">
    <source>
        <dbReference type="ARBA" id="ARBA00001947"/>
    </source>
</evidence>
<keyword evidence="7" id="KW-0999">Mitochondrion inner membrane</keyword>
<evidence type="ECO:0000313" key="23">
    <source>
        <dbReference type="Proteomes" id="UP000799302"/>
    </source>
</evidence>
<dbReference type="GO" id="GO:0005758">
    <property type="term" value="C:mitochondrial intermembrane space"/>
    <property type="evidence" value="ECO:0007669"/>
    <property type="project" value="TreeGrafter"/>
</dbReference>
<name>A0A6A6TXU2_9PEZI</name>
<keyword evidence="17" id="KW-0676">Redox-active center</keyword>
<evidence type="ECO:0000256" key="12">
    <source>
        <dbReference type="ARBA" id="ARBA00023002"/>
    </source>
</evidence>
<feature type="region of interest" description="Disordered" evidence="20">
    <location>
        <begin position="219"/>
        <end position="321"/>
    </location>
</feature>
<feature type="region of interest" description="Disordered" evidence="20">
    <location>
        <begin position="15"/>
        <end position="44"/>
    </location>
</feature>
<keyword evidence="13" id="KW-0811">Translocation</keyword>
<keyword evidence="6" id="KW-0812">Transmembrane</keyword>
<dbReference type="PROSITE" id="PS51808">
    <property type="entry name" value="CHCH"/>
    <property type="match status" value="1"/>
</dbReference>
<dbReference type="FunFam" id="1.10.287.2900:FF:000002">
    <property type="entry name" value="Mitochondrial intermembrane space import and assembly protein"/>
    <property type="match status" value="1"/>
</dbReference>
<keyword evidence="23" id="KW-1185">Reference proteome</keyword>
<dbReference type="InterPro" id="IPR010625">
    <property type="entry name" value="CHCH"/>
</dbReference>
<evidence type="ECO:0000256" key="17">
    <source>
        <dbReference type="ARBA" id="ARBA00023284"/>
    </source>
</evidence>
<dbReference type="Gene3D" id="1.10.287.2900">
    <property type="match status" value="1"/>
</dbReference>
<gene>
    <name evidence="22" type="ORF">BT63DRAFT_407029</name>
</gene>
<comment type="function">
    <text evidence="18">Required for the import and folding of small cysteine-containing proteins (small Tim) in the mitochondrial intermembrane space (IMS). Forms a redox cycle with ERV1 that involves a disulfide relay system. Precursor proteins to be imported into the IMS are translocated in their reduced form into the mitochondria. The oxidized form of MIA40 forms a transient intermolecular disulfide bridge with the reduced precursor protein, resulting in oxidation of the precursor protein that now contains an intramolecular disulfide bond and is able to undergo folding in the IMS.</text>
</comment>
<feature type="compositionally biased region" description="Basic and acidic residues" evidence="20">
    <location>
        <begin position="228"/>
        <end position="252"/>
    </location>
</feature>
<evidence type="ECO:0000256" key="16">
    <source>
        <dbReference type="ARBA" id="ARBA00023157"/>
    </source>
</evidence>
<keyword evidence="16" id="KW-1015">Disulfide bond</keyword>
<dbReference type="InterPro" id="IPR039289">
    <property type="entry name" value="CHCHD4"/>
</dbReference>
<evidence type="ECO:0000256" key="6">
    <source>
        <dbReference type="ARBA" id="ARBA00022692"/>
    </source>
</evidence>
<comment type="cofactor">
    <cofactor evidence="2">
        <name>Cu(2+)</name>
        <dbReference type="ChEBI" id="CHEBI:29036"/>
    </cofactor>
</comment>
<evidence type="ECO:0000256" key="18">
    <source>
        <dbReference type="ARBA" id="ARBA00024980"/>
    </source>
</evidence>
<dbReference type="EMBL" id="MU004243">
    <property type="protein sequence ID" value="KAF2664151.1"/>
    <property type="molecule type" value="Genomic_DNA"/>
</dbReference>
<dbReference type="GO" id="GO:0015035">
    <property type="term" value="F:protein-disulfide reductase activity"/>
    <property type="evidence" value="ECO:0007669"/>
    <property type="project" value="InterPro"/>
</dbReference>
<keyword evidence="10" id="KW-0735">Signal-anchor</keyword>
<sequence>MIRSSPTTTRLLSALRHQSPRSSFRVSHAPAPRRFASTSPASAPSSWRSFFVRLGLAGGVIYYYNTSPVFSNEPAMLHMGPESSESSLPTLESIAAKKRQQTRQAQTASSSALAQPESASGISDGGPPLGSETPIGDPSALEDEAGQQGAFNPETGEINWDCPCLGGMAHGPCGEEFKAAFSCFVYSENEPKGMECVDKFKGMQDCFRAHPDVYGAELEDDEEAADASVDHEKDKKTEGDENSKSKDTKSVVDKPAAAPAPLERPSKTTPESSEDRSIQTVAKDGLNDALKSAKESVTSVTDSAKAEARDFAQKSSDKSMK</sequence>
<dbReference type="OrthoDB" id="7481291at2759"/>
<evidence type="ECO:0000256" key="8">
    <source>
        <dbReference type="ARBA" id="ARBA00022927"/>
    </source>
</evidence>
<evidence type="ECO:0000256" key="19">
    <source>
        <dbReference type="ARBA" id="ARBA00033150"/>
    </source>
</evidence>
<dbReference type="PANTHER" id="PTHR21622">
    <property type="entry name" value="COILED-COIL-HELIX-COILED-COIL-HELIX DOMAIN CONTAINING 4"/>
    <property type="match status" value="1"/>
</dbReference>
<dbReference type="AlphaFoldDB" id="A0A6A6TXU2"/>
<keyword evidence="12" id="KW-0560">Oxidoreductase</keyword>
<dbReference type="GO" id="GO:0005743">
    <property type="term" value="C:mitochondrial inner membrane"/>
    <property type="evidence" value="ECO:0007669"/>
    <property type="project" value="UniProtKB-SubCell"/>
</dbReference>
<evidence type="ECO:0000256" key="9">
    <source>
        <dbReference type="ARBA" id="ARBA00022946"/>
    </source>
</evidence>
<evidence type="ECO:0000256" key="3">
    <source>
        <dbReference type="ARBA" id="ARBA00004164"/>
    </source>
</evidence>
<organism evidence="22 23">
    <name type="scientific">Microthyrium microscopicum</name>
    <dbReference type="NCBI Taxonomy" id="703497"/>
    <lineage>
        <taxon>Eukaryota</taxon>
        <taxon>Fungi</taxon>
        <taxon>Dikarya</taxon>
        <taxon>Ascomycota</taxon>
        <taxon>Pezizomycotina</taxon>
        <taxon>Dothideomycetes</taxon>
        <taxon>Dothideomycetes incertae sedis</taxon>
        <taxon>Microthyriales</taxon>
        <taxon>Microthyriaceae</taxon>
        <taxon>Microthyrium</taxon>
    </lineage>
</organism>
<feature type="compositionally biased region" description="Low complexity" evidence="20">
    <location>
        <begin position="29"/>
        <end position="44"/>
    </location>
</feature>
<accession>A0A6A6TXU2</accession>
<evidence type="ECO:0000256" key="7">
    <source>
        <dbReference type="ARBA" id="ARBA00022792"/>
    </source>
</evidence>
<comment type="cofactor">
    <cofactor evidence="1">
        <name>Zn(2+)</name>
        <dbReference type="ChEBI" id="CHEBI:29105"/>
    </cofactor>
</comment>
<evidence type="ECO:0000256" key="2">
    <source>
        <dbReference type="ARBA" id="ARBA00001973"/>
    </source>
</evidence>